<evidence type="ECO:0000256" key="1">
    <source>
        <dbReference type="SAM" id="Phobius"/>
    </source>
</evidence>
<dbReference type="EMBL" id="ML178816">
    <property type="protein sequence ID" value="TFL05486.1"/>
    <property type="molecule type" value="Genomic_DNA"/>
</dbReference>
<dbReference type="AlphaFoldDB" id="A0A5C3QTV7"/>
<sequence length="129" mass="14631">MSLDQVFSCTARSTEGIFTYVRDKWQTCQRSEGYQTRIRRSVSVVIFGVSGSLIWIFGWNVILESVLFLILWVLAVLYVSLPTTVGRQDQDEGPLTPPELRGAVFFFWIGLFFLHGPSVTIHSVLSLVE</sequence>
<name>A0A5C3QTV7_9AGAR</name>
<keyword evidence="1" id="KW-0472">Membrane</keyword>
<feature type="transmembrane region" description="Helical" evidence="1">
    <location>
        <begin position="105"/>
        <end position="128"/>
    </location>
</feature>
<keyword evidence="1" id="KW-0812">Transmembrane</keyword>
<reference evidence="2 3" key="1">
    <citation type="journal article" date="2019" name="Nat. Ecol. Evol.">
        <title>Megaphylogeny resolves global patterns of mushroom evolution.</title>
        <authorList>
            <person name="Varga T."/>
            <person name="Krizsan K."/>
            <person name="Foldi C."/>
            <person name="Dima B."/>
            <person name="Sanchez-Garcia M."/>
            <person name="Sanchez-Ramirez S."/>
            <person name="Szollosi G.J."/>
            <person name="Szarkandi J.G."/>
            <person name="Papp V."/>
            <person name="Albert L."/>
            <person name="Andreopoulos W."/>
            <person name="Angelini C."/>
            <person name="Antonin V."/>
            <person name="Barry K.W."/>
            <person name="Bougher N.L."/>
            <person name="Buchanan P."/>
            <person name="Buyck B."/>
            <person name="Bense V."/>
            <person name="Catcheside P."/>
            <person name="Chovatia M."/>
            <person name="Cooper J."/>
            <person name="Damon W."/>
            <person name="Desjardin D."/>
            <person name="Finy P."/>
            <person name="Geml J."/>
            <person name="Haridas S."/>
            <person name="Hughes K."/>
            <person name="Justo A."/>
            <person name="Karasinski D."/>
            <person name="Kautmanova I."/>
            <person name="Kiss B."/>
            <person name="Kocsube S."/>
            <person name="Kotiranta H."/>
            <person name="LaButti K.M."/>
            <person name="Lechner B.E."/>
            <person name="Liimatainen K."/>
            <person name="Lipzen A."/>
            <person name="Lukacs Z."/>
            <person name="Mihaltcheva S."/>
            <person name="Morgado L.N."/>
            <person name="Niskanen T."/>
            <person name="Noordeloos M.E."/>
            <person name="Ohm R.A."/>
            <person name="Ortiz-Santana B."/>
            <person name="Ovrebo C."/>
            <person name="Racz N."/>
            <person name="Riley R."/>
            <person name="Savchenko A."/>
            <person name="Shiryaev A."/>
            <person name="Soop K."/>
            <person name="Spirin V."/>
            <person name="Szebenyi C."/>
            <person name="Tomsovsky M."/>
            <person name="Tulloss R.E."/>
            <person name="Uehling J."/>
            <person name="Grigoriev I.V."/>
            <person name="Vagvolgyi C."/>
            <person name="Papp T."/>
            <person name="Martin F.M."/>
            <person name="Miettinen O."/>
            <person name="Hibbett D.S."/>
            <person name="Nagy L.G."/>
        </authorList>
    </citation>
    <scope>NUCLEOTIDE SEQUENCE [LARGE SCALE GENOMIC DNA]</scope>
    <source>
        <strain evidence="2 3">CBS 309.79</strain>
    </source>
</reference>
<evidence type="ECO:0000313" key="2">
    <source>
        <dbReference type="EMBL" id="TFL05486.1"/>
    </source>
</evidence>
<keyword evidence="3" id="KW-1185">Reference proteome</keyword>
<proteinExistence type="predicted"/>
<feature type="transmembrane region" description="Helical" evidence="1">
    <location>
        <begin position="66"/>
        <end position="85"/>
    </location>
</feature>
<keyword evidence="1" id="KW-1133">Transmembrane helix</keyword>
<dbReference type="Proteomes" id="UP000305067">
    <property type="component" value="Unassembled WGS sequence"/>
</dbReference>
<evidence type="ECO:0000313" key="3">
    <source>
        <dbReference type="Proteomes" id="UP000305067"/>
    </source>
</evidence>
<gene>
    <name evidence="2" type="ORF">BDV98DRAFT_222853</name>
</gene>
<protein>
    <submittedName>
        <fullName evidence="2">Uncharacterized protein</fullName>
    </submittedName>
</protein>
<accession>A0A5C3QTV7</accession>
<organism evidence="2 3">
    <name type="scientific">Pterulicium gracile</name>
    <dbReference type="NCBI Taxonomy" id="1884261"/>
    <lineage>
        <taxon>Eukaryota</taxon>
        <taxon>Fungi</taxon>
        <taxon>Dikarya</taxon>
        <taxon>Basidiomycota</taxon>
        <taxon>Agaricomycotina</taxon>
        <taxon>Agaricomycetes</taxon>
        <taxon>Agaricomycetidae</taxon>
        <taxon>Agaricales</taxon>
        <taxon>Pleurotineae</taxon>
        <taxon>Pterulaceae</taxon>
        <taxon>Pterulicium</taxon>
    </lineage>
</organism>
<feature type="transmembrane region" description="Helical" evidence="1">
    <location>
        <begin position="41"/>
        <end position="59"/>
    </location>
</feature>